<sequence>MNKSFSRLLRYLMAGWRATVSTLFGTCAEMHQRHAQNQVEVVDQRAVSHIRPAAKSMKRCHLAKEQQHGRMPGSAAQSTMSEKTGANAPIRFVKL</sequence>
<protein>
    <submittedName>
        <fullName evidence="2">Uncharacterized protein</fullName>
    </submittedName>
</protein>
<dbReference type="EMBL" id="BMAW01111425">
    <property type="protein sequence ID" value="GFT47890.1"/>
    <property type="molecule type" value="Genomic_DNA"/>
</dbReference>
<gene>
    <name evidence="2" type="ORF">NPIL_232231</name>
</gene>
<accession>A0A8X6P2H3</accession>
<feature type="region of interest" description="Disordered" evidence="1">
    <location>
        <begin position="63"/>
        <end position="95"/>
    </location>
</feature>
<reference evidence="2" key="1">
    <citation type="submission" date="2020-08" db="EMBL/GenBank/DDBJ databases">
        <title>Multicomponent nature underlies the extraordinary mechanical properties of spider dragline silk.</title>
        <authorList>
            <person name="Kono N."/>
            <person name="Nakamura H."/>
            <person name="Mori M."/>
            <person name="Yoshida Y."/>
            <person name="Ohtoshi R."/>
            <person name="Malay A.D."/>
            <person name="Moran D.A.P."/>
            <person name="Tomita M."/>
            <person name="Numata K."/>
            <person name="Arakawa K."/>
        </authorList>
    </citation>
    <scope>NUCLEOTIDE SEQUENCE</scope>
</reference>
<feature type="compositionally biased region" description="Polar residues" evidence="1">
    <location>
        <begin position="75"/>
        <end position="84"/>
    </location>
</feature>
<dbReference type="AlphaFoldDB" id="A0A8X6P2H3"/>
<dbReference type="Proteomes" id="UP000887013">
    <property type="component" value="Unassembled WGS sequence"/>
</dbReference>
<evidence type="ECO:0000256" key="1">
    <source>
        <dbReference type="SAM" id="MobiDB-lite"/>
    </source>
</evidence>
<evidence type="ECO:0000313" key="2">
    <source>
        <dbReference type="EMBL" id="GFT47890.1"/>
    </source>
</evidence>
<organism evidence="2 3">
    <name type="scientific">Nephila pilipes</name>
    <name type="common">Giant wood spider</name>
    <name type="synonym">Nephila maculata</name>
    <dbReference type="NCBI Taxonomy" id="299642"/>
    <lineage>
        <taxon>Eukaryota</taxon>
        <taxon>Metazoa</taxon>
        <taxon>Ecdysozoa</taxon>
        <taxon>Arthropoda</taxon>
        <taxon>Chelicerata</taxon>
        <taxon>Arachnida</taxon>
        <taxon>Araneae</taxon>
        <taxon>Araneomorphae</taxon>
        <taxon>Entelegynae</taxon>
        <taxon>Araneoidea</taxon>
        <taxon>Nephilidae</taxon>
        <taxon>Nephila</taxon>
    </lineage>
</organism>
<comment type="caution">
    <text evidence="2">The sequence shown here is derived from an EMBL/GenBank/DDBJ whole genome shotgun (WGS) entry which is preliminary data.</text>
</comment>
<evidence type="ECO:0000313" key="3">
    <source>
        <dbReference type="Proteomes" id="UP000887013"/>
    </source>
</evidence>
<proteinExistence type="predicted"/>
<name>A0A8X6P2H3_NEPPI</name>
<keyword evidence="3" id="KW-1185">Reference proteome</keyword>